<organism evidence="10 11">
    <name type="scientific">Prosthecochloris ethylica</name>
    <dbReference type="NCBI Taxonomy" id="2743976"/>
    <lineage>
        <taxon>Bacteria</taxon>
        <taxon>Pseudomonadati</taxon>
        <taxon>Chlorobiota</taxon>
        <taxon>Chlorobiia</taxon>
        <taxon>Chlorobiales</taxon>
        <taxon>Chlorobiaceae</taxon>
        <taxon>Prosthecochloris</taxon>
    </lineage>
</organism>
<dbReference type="InterPro" id="IPR011257">
    <property type="entry name" value="DNA_glycosylase"/>
</dbReference>
<dbReference type="Pfam" id="PF07934">
    <property type="entry name" value="OGG_N"/>
    <property type="match status" value="1"/>
</dbReference>
<keyword evidence="3" id="KW-0227">DNA damage</keyword>
<keyword evidence="4" id="KW-0378">Hydrolase</keyword>
<evidence type="ECO:0000256" key="2">
    <source>
        <dbReference type="ARBA" id="ARBA00012720"/>
    </source>
</evidence>
<evidence type="ECO:0000256" key="3">
    <source>
        <dbReference type="ARBA" id="ARBA00022763"/>
    </source>
</evidence>
<evidence type="ECO:0000256" key="4">
    <source>
        <dbReference type="ARBA" id="ARBA00022801"/>
    </source>
</evidence>
<evidence type="ECO:0000256" key="8">
    <source>
        <dbReference type="ARBA" id="ARBA00044632"/>
    </source>
</evidence>
<evidence type="ECO:0000256" key="1">
    <source>
        <dbReference type="ARBA" id="ARBA00010679"/>
    </source>
</evidence>
<dbReference type="EC" id="4.2.99.18" evidence="2"/>
<dbReference type="Pfam" id="PF00730">
    <property type="entry name" value="HhH-GPD"/>
    <property type="match status" value="1"/>
</dbReference>
<gene>
    <name evidence="10" type="ORF">INT08_08300</name>
</gene>
<dbReference type="InterPro" id="IPR052054">
    <property type="entry name" value="Oxidative_DNA_repair_enzyme"/>
</dbReference>
<evidence type="ECO:0000313" key="11">
    <source>
        <dbReference type="Proteomes" id="UP000619838"/>
    </source>
</evidence>
<proteinExistence type="inferred from homology"/>
<dbReference type="CDD" id="cd00056">
    <property type="entry name" value="ENDO3c"/>
    <property type="match status" value="1"/>
</dbReference>
<dbReference type="InterPro" id="IPR003265">
    <property type="entry name" value="HhH-GPD_domain"/>
</dbReference>
<feature type="domain" description="HhH-GPD" evidence="9">
    <location>
        <begin position="123"/>
        <end position="302"/>
    </location>
</feature>
<dbReference type="SMART" id="SM00478">
    <property type="entry name" value="ENDO3c"/>
    <property type="match status" value="1"/>
</dbReference>
<dbReference type="SUPFAM" id="SSF48150">
    <property type="entry name" value="DNA-glycosylase"/>
    <property type="match status" value="1"/>
</dbReference>
<sequence length="311" mass="35502">MRSDTIHSRNDIDLNNSIFSGQTFRWTNIERDHQKYISIIDGNVLIVEQETPSSLRILSQPVQNQNEISRDRLNDYFSLDIDPLECFPLSFRTRYPELWQLLLPYRGIRVLRQDAFETLVTFMCAQGIGMHIIRRQIDTICSRFGRKHTIEVNGKPVSFFSFPSAETLAGADPAELKICTNNNCLRASNIISAARAVSSGSLELNALADPSRNLEEIRETLCGLKGVGLKIADCVMLFGLHRFDAFPVDTHVHQYLGHWFSLPGALKSLSRKTYLTLQKEALDILSPRYAGFAGHLLFHCWRRDIRHMTSF</sequence>
<dbReference type="RefSeq" id="WP_175187580.1">
    <property type="nucleotide sequence ID" value="NZ_JABVZQ010000012.1"/>
</dbReference>
<keyword evidence="5" id="KW-0234">DNA repair</keyword>
<evidence type="ECO:0000313" key="10">
    <source>
        <dbReference type="EMBL" id="MBF0637169.1"/>
    </source>
</evidence>
<dbReference type="EMBL" id="JADGII010000013">
    <property type="protein sequence ID" value="MBF0637169.1"/>
    <property type="molecule type" value="Genomic_DNA"/>
</dbReference>
<evidence type="ECO:0000256" key="6">
    <source>
        <dbReference type="ARBA" id="ARBA00023239"/>
    </source>
</evidence>
<comment type="similarity">
    <text evidence="1">Belongs to the type-1 OGG1 family.</text>
</comment>
<keyword evidence="7" id="KW-0326">Glycosidase</keyword>
<comment type="caution">
    <text evidence="10">The sequence shown here is derived from an EMBL/GenBank/DDBJ whole genome shotgun (WGS) entry which is preliminary data.</text>
</comment>
<dbReference type="Gene3D" id="3.30.310.260">
    <property type="match status" value="1"/>
</dbReference>
<dbReference type="Gene3D" id="1.10.340.30">
    <property type="entry name" value="Hypothetical protein, domain 2"/>
    <property type="match status" value="1"/>
</dbReference>
<name>A0ABR9XT76_9CHLB</name>
<dbReference type="InterPro" id="IPR012904">
    <property type="entry name" value="OGG_N"/>
</dbReference>
<keyword evidence="11" id="KW-1185">Reference proteome</keyword>
<dbReference type="SUPFAM" id="SSF55945">
    <property type="entry name" value="TATA-box binding protein-like"/>
    <property type="match status" value="1"/>
</dbReference>
<evidence type="ECO:0000256" key="5">
    <source>
        <dbReference type="ARBA" id="ARBA00023204"/>
    </source>
</evidence>
<dbReference type="PANTHER" id="PTHR10242:SF2">
    <property type="entry name" value="N-GLYCOSYLASE_DNA LYASE"/>
    <property type="match status" value="1"/>
</dbReference>
<dbReference type="Proteomes" id="UP000619838">
    <property type="component" value="Unassembled WGS sequence"/>
</dbReference>
<evidence type="ECO:0000256" key="7">
    <source>
        <dbReference type="ARBA" id="ARBA00023295"/>
    </source>
</evidence>
<accession>A0ABR9XT76</accession>
<evidence type="ECO:0000259" key="9">
    <source>
        <dbReference type="SMART" id="SM00478"/>
    </source>
</evidence>
<protein>
    <recommendedName>
        <fullName evidence="2">DNA-(apurinic or apyrimidinic site) lyase</fullName>
        <ecNumber evidence="2">4.2.99.18</ecNumber>
    </recommendedName>
</protein>
<keyword evidence="6" id="KW-0456">Lyase</keyword>
<reference evidence="10 11" key="1">
    <citation type="journal article" date="2020" name="Microorganisms">
        <title>Simultaneous Genome Sequencing of Prosthecochloris ethylica and Desulfuromonas acetoxidans within a Syntrophic Mixture Reveals Unique Pili and Protein Interactions.</title>
        <authorList>
            <person name="Kyndt J.A."/>
            <person name="Van Beeumen J.J."/>
            <person name="Meyer T.E."/>
        </authorList>
    </citation>
    <scope>NUCLEOTIDE SEQUENCE [LARGE SCALE GENOMIC DNA]</scope>
    <source>
        <strain evidence="10 11">N3</strain>
    </source>
</reference>
<comment type="catalytic activity">
    <reaction evidence="8">
        <text>2'-deoxyribonucleotide-(2'-deoxyribose 5'-phosphate)-2'-deoxyribonucleotide-DNA = a 3'-end 2'-deoxyribonucleotide-(2,3-dehydro-2,3-deoxyribose 5'-phosphate)-DNA + a 5'-end 5'-phospho-2'-deoxyribonucleoside-DNA + H(+)</text>
        <dbReference type="Rhea" id="RHEA:66592"/>
        <dbReference type="Rhea" id="RHEA-COMP:13180"/>
        <dbReference type="Rhea" id="RHEA-COMP:16897"/>
        <dbReference type="Rhea" id="RHEA-COMP:17067"/>
        <dbReference type="ChEBI" id="CHEBI:15378"/>
        <dbReference type="ChEBI" id="CHEBI:136412"/>
        <dbReference type="ChEBI" id="CHEBI:157695"/>
        <dbReference type="ChEBI" id="CHEBI:167181"/>
        <dbReference type="EC" id="4.2.99.18"/>
    </reaction>
</comment>
<dbReference type="PANTHER" id="PTHR10242">
    <property type="entry name" value="8-OXOGUANINE DNA GLYCOSYLASE"/>
    <property type="match status" value="1"/>
</dbReference>